<evidence type="ECO:0000313" key="1">
    <source>
        <dbReference type="EMBL" id="NVN18298.1"/>
    </source>
</evidence>
<keyword evidence="2" id="KW-1185">Reference proteome</keyword>
<proteinExistence type="predicted"/>
<dbReference type="InterPro" id="IPR032710">
    <property type="entry name" value="NTF2-like_dom_sf"/>
</dbReference>
<reference evidence="1 2" key="1">
    <citation type="submission" date="2020-01" db="EMBL/GenBank/DDBJ databases">
        <title>Draft Genome Analysis of Muricauda sp. HICW Isolated from coastal seawater of PR China.</title>
        <authorList>
            <person name="Chen M.-X."/>
        </authorList>
    </citation>
    <scope>NUCLEOTIDE SEQUENCE [LARGE SCALE GENOMIC DNA]</scope>
    <source>
        <strain evidence="1 2">HICW</strain>
    </source>
</reference>
<accession>A0A850NIW0</accession>
<comment type="caution">
    <text evidence="1">The sequence shown here is derived from an EMBL/GenBank/DDBJ whole genome shotgun (WGS) entry which is preliminary data.</text>
</comment>
<dbReference type="RefSeq" id="WP_176620069.1">
    <property type="nucleotide sequence ID" value="NZ_WYET01000004.1"/>
</dbReference>
<dbReference type="SUPFAM" id="SSF54427">
    <property type="entry name" value="NTF2-like"/>
    <property type="match status" value="1"/>
</dbReference>
<gene>
    <name evidence="1" type="ORF">GUA46_08090</name>
</gene>
<protein>
    <recommendedName>
        <fullName evidence="3">Nuclear transport factor 2 family protein</fullName>
    </recommendedName>
</protein>
<evidence type="ECO:0000313" key="2">
    <source>
        <dbReference type="Proteomes" id="UP000558089"/>
    </source>
</evidence>
<sequence>MKKSIVIFFCLGIGLCFGQTSPKQIPPEIMEAIKNDVWVPFMEAYDQLDSKKIKAIHTPDIVRVTITQNNVASGSQYLNEFGGFLDSVKNQGNHLSIAFAIRTIALNSNEDVAYQTGYYRLVRYNSTIAQPQYTGYGFFNVGLRKENGTWKIWLDSDSRTDISDDEFGSSKIIYELKK</sequence>
<dbReference type="AlphaFoldDB" id="A0A850NIW0"/>
<evidence type="ECO:0008006" key="3">
    <source>
        <dbReference type="Google" id="ProtNLM"/>
    </source>
</evidence>
<dbReference type="Gene3D" id="3.10.450.50">
    <property type="match status" value="1"/>
</dbReference>
<dbReference type="Proteomes" id="UP000558089">
    <property type="component" value="Unassembled WGS sequence"/>
</dbReference>
<organism evidence="1 2">
    <name type="scientific">Flagellimonas chongwuensis</name>
    <dbReference type="NCBI Taxonomy" id="2697365"/>
    <lineage>
        <taxon>Bacteria</taxon>
        <taxon>Pseudomonadati</taxon>
        <taxon>Bacteroidota</taxon>
        <taxon>Flavobacteriia</taxon>
        <taxon>Flavobacteriales</taxon>
        <taxon>Flavobacteriaceae</taxon>
        <taxon>Flagellimonas</taxon>
    </lineage>
</organism>
<dbReference type="EMBL" id="WYET01000004">
    <property type="protein sequence ID" value="NVN18298.1"/>
    <property type="molecule type" value="Genomic_DNA"/>
</dbReference>
<name>A0A850NIW0_9FLAO</name>